<reference evidence="2 3" key="1">
    <citation type="submission" date="2015-04" db="EMBL/GenBank/DDBJ databases">
        <authorList>
            <consortium name="Pathogen Informatics"/>
        </authorList>
    </citation>
    <scope>NUCLEOTIDE SEQUENCE [LARGE SCALE GENOMIC DNA]</scope>
    <source>
        <strain evidence="2 3">SGS1</strain>
    </source>
</reference>
<name>A0A1J1HCJ7_PLARL</name>
<sequence>MNNLTNVYNYSSNVISSPRTSSMLSISSSQNLSNNYKFSNFQNETINLILENCVQDWFPFLKEENDKNNNIEKDYNLNNEIIKLQNFYKGVKSSEFPLQKLYKTDRSISNLNEDYDDEDIFYNSNSIYMNILSESDIKNNKNEIPFNKSFIKDKVNEDKNYKIDTNEANDVNESNYFYDCIAEQVSEINNNFNLHEKKNNKENERKEKIKLEKLDKIKNEIKEKKKLSLQKFKKENEENKNYEEIKKDSKKEEKEEQKQQQHLLILQHKEEAERKNKKKVMEKEKSEDENEKYEIEEGNLYNNISSNICIVNDPKKNKSIVEKTSSKDNISRIDNEKNMENNYSTEKYKLMNARKDMNTNEYKESYKNINNNPINKEKIQYMEYDKRSINSIIEEIKSEESKEKNITMESYGNIYLSICMNVLKKDLDYFFSPCQLKNEKLLYEKKKIKEILKLYDKLFYNHFKFIPNKFYKETLRPIYSYYQNLKCNIEGNTSNNSFDLKSGKSSSFNKDNEIQTKVNNKEYDDIKSIQKKISNEYSNLGSFSNIINDSNIKKILLDVDGNKDISHLEKDYKYIFKDLVKLKSLLLKKRHYKNILFNYQRNFVHINNRCVKTYRDIYPVEKEYKIYTQIKKETIEVINNINANYKKYY</sequence>
<accession>A0A1J1HCJ7</accession>
<dbReference type="VEuPathDB" id="PlasmoDB:PRELSG_0214900"/>
<feature type="region of interest" description="Disordered" evidence="1">
    <location>
        <begin position="269"/>
        <end position="291"/>
    </location>
</feature>
<evidence type="ECO:0000313" key="2">
    <source>
        <dbReference type="EMBL" id="CRH03123.1"/>
    </source>
</evidence>
<keyword evidence="3" id="KW-1185">Reference proteome</keyword>
<gene>
    <name evidence="2" type="ORF">PRELSG_0214900</name>
</gene>
<dbReference type="KEGG" id="prel:PRELSG_0214900"/>
<dbReference type="OrthoDB" id="2161449at2759"/>
<dbReference type="GeneID" id="39734568"/>
<evidence type="ECO:0000256" key="1">
    <source>
        <dbReference type="SAM" id="MobiDB-lite"/>
    </source>
</evidence>
<feature type="compositionally biased region" description="Basic and acidic residues" evidence="1">
    <location>
        <begin position="269"/>
        <end position="286"/>
    </location>
</feature>
<dbReference type="AlphaFoldDB" id="A0A1J1HCJ7"/>
<dbReference type="Proteomes" id="UP000220158">
    <property type="component" value="Chromosome 2"/>
</dbReference>
<dbReference type="EMBL" id="LN835297">
    <property type="protein sequence ID" value="CRH03123.1"/>
    <property type="molecule type" value="Genomic_DNA"/>
</dbReference>
<protein>
    <submittedName>
        <fullName evidence="2">Uncharacterized protein</fullName>
    </submittedName>
</protein>
<evidence type="ECO:0000313" key="3">
    <source>
        <dbReference type="Proteomes" id="UP000220158"/>
    </source>
</evidence>
<organism evidence="2 3">
    <name type="scientific">Plasmodium relictum</name>
    <dbReference type="NCBI Taxonomy" id="85471"/>
    <lineage>
        <taxon>Eukaryota</taxon>
        <taxon>Sar</taxon>
        <taxon>Alveolata</taxon>
        <taxon>Apicomplexa</taxon>
        <taxon>Aconoidasida</taxon>
        <taxon>Haemosporida</taxon>
        <taxon>Plasmodiidae</taxon>
        <taxon>Plasmodium</taxon>
        <taxon>Plasmodium (Haemamoeba)</taxon>
    </lineage>
</organism>
<proteinExistence type="predicted"/>
<dbReference type="RefSeq" id="XP_028535609.1">
    <property type="nucleotide sequence ID" value="XM_028679940.1"/>
</dbReference>
<dbReference type="OMA" id="FIPNKFY"/>